<dbReference type="OrthoDB" id="5646153at2"/>
<evidence type="ECO:0000313" key="2">
    <source>
        <dbReference type="EMBL" id="KTD20059.1"/>
    </source>
</evidence>
<protein>
    <submittedName>
        <fullName evidence="2">Uncharacterized protein</fullName>
    </submittedName>
</protein>
<dbReference type="CDD" id="cd21108">
    <property type="entry name" value="Lpg0189-like"/>
    <property type="match status" value="1"/>
</dbReference>
<dbReference type="PATRIC" id="fig|45067.4.peg.2081"/>
<dbReference type="EMBL" id="LNYI01000046">
    <property type="protein sequence ID" value="KTD20059.1"/>
    <property type="molecule type" value="Genomic_DNA"/>
</dbReference>
<dbReference type="Proteomes" id="UP000054869">
    <property type="component" value="Unassembled WGS sequence"/>
</dbReference>
<proteinExistence type="predicted"/>
<evidence type="ECO:0000256" key="1">
    <source>
        <dbReference type="SAM" id="SignalP"/>
    </source>
</evidence>
<dbReference type="InterPro" id="IPR056213">
    <property type="entry name" value="NttE-like"/>
</dbReference>
<accession>A0A0W0VJ05</accession>
<feature type="signal peptide" evidence="1">
    <location>
        <begin position="1"/>
        <end position="18"/>
    </location>
</feature>
<name>A0A0W0VJ05_9GAMM</name>
<dbReference type="STRING" id="45067.Llan_1988"/>
<keyword evidence="3" id="KW-1185">Reference proteome</keyword>
<comment type="caution">
    <text evidence="2">The sequence shown here is derived from an EMBL/GenBank/DDBJ whole genome shotgun (WGS) entry which is preliminary data.</text>
</comment>
<evidence type="ECO:0000313" key="3">
    <source>
        <dbReference type="Proteomes" id="UP000054869"/>
    </source>
</evidence>
<gene>
    <name evidence="2" type="ORF">Llan_1988</name>
</gene>
<dbReference type="Pfam" id="PF24274">
    <property type="entry name" value="NttE"/>
    <property type="match status" value="1"/>
</dbReference>
<dbReference type="NCBIfam" id="NF037977">
    <property type="entry name" value="Lpg0189_fam"/>
    <property type="match status" value="1"/>
</dbReference>
<keyword evidence="1" id="KW-0732">Signal</keyword>
<feature type="chain" id="PRO_5006914856" evidence="1">
    <location>
        <begin position="19"/>
        <end position="283"/>
    </location>
</feature>
<organism evidence="2 3">
    <name type="scientific">Legionella lansingensis</name>
    <dbReference type="NCBI Taxonomy" id="45067"/>
    <lineage>
        <taxon>Bacteria</taxon>
        <taxon>Pseudomonadati</taxon>
        <taxon>Pseudomonadota</taxon>
        <taxon>Gammaproteobacteria</taxon>
        <taxon>Legionellales</taxon>
        <taxon>Legionellaceae</taxon>
        <taxon>Legionella</taxon>
    </lineage>
</organism>
<sequence>MKLLLITSCMAFSLSVTAASMNEHENIFIQNIKTPKHTIIKQQTNVQMIFKNPALMVRTTEYPTQIVRVGGELDNSTLTCDEVEKEIDSFFSNQIKHDLFYYNTLIMCGYDPKTNYAIRYSIQSYFDPLNDKGIEYLQSYLAEHNGKMLLGWPFYVEDAQGVVVSMSMNAGRKNGHNDSTMLVLRHDNANHYFANNYQLLKELVADIHQRYNSNNPELILPFLDRWFFSFAGMVYERILKNSTYTELQPERIFLMEKEPKIFSSALKYYFANHCSKYPNKHCL</sequence>
<dbReference type="eggNOG" id="ENOG5030T09">
    <property type="taxonomic scope" value="Bacteria"/>
</dbReference>
<dbReference type="AlphaFoldDB" id="A0A0W0VJ05"/>
<dbReference type="RefSeq" id="WP_028373001.1">
    <property type="nucleotide sequence ID" value="NZ_CAAAJD010000027.1"/>
</dbReference>
<reference evidence="2 3" key="1">
    <citation type="submission" date="2015-11" db="EMBL/GenBank/DDBJ databases">
        <title>Genomic analysis of 38 Legionella species identifies large and diverse effector repertoires.</title>
        <authorList>
            <person name="Burstein D."/>
            <person name="Amaro F."/>
            <person name="Zusman T."/>
            <person name="Lifshitz Z."/>
            <person name="Cohen O."/>
            <person name="Gilbert J.A."/>
            <person name="Pupko T."/>
            <person name="Shuman H.A."/>
            <person name="Segal G."/>
        </authorList>
    </citation>
    <scope>NUCLEOTIDE SEQUENCE [LARGE SCALE GENOMIC DNA]</scope>
    <source>
        <strain evidence="2 3">ATCC 49751</strain>
    </source>
</reference>